<evidence type="ECO:0000313" key="2">
    <source>
        <dbReference type="Proteomes" id="UP001341840"/>
    </source>
</evidence>
<keyword evidence="2" id="KW-1185">Reference proteome</keyword>
<comment type="caution">
    <text evidence="1">The sequence shown here is derived from an EMBL/GenBank/DDBJ whole genome shotgun (WGS) entry which is preliminary data.</text>
</comment>
<proteinExistence type="predicted"/>
<name>A0ABU6ZSF9_9FABA</name>
<accession>A0ABU6ZSF9</accession>
<feature type="non-terminal residue" evidence="1">
    <location>
        <position position="75"/>
    </location>
</feature>
<evidence type="ECO:0000313" key="1">
    <source>
        <dbReference type="EMBL" id="MED6224923.1"/>
    </source>
</evidence>
<reference evidence="1 2" key="1">
    <citation type="journal article" date="2023" name="Plants (Basel)">
        <title>Bridging the Gap: Combining Genomics and Transcriptomics Approaches to Understand Stylosanthes scabra, an Orphan Legume from the Brazilian Caatinga.</title>
        <authorList>
            <person name="Ferreira-Neto J.R.C."/>
            <person name="da Silva M.D."/>
            <person name="Binneck E."/>
            <person name="de Melo N.F."/>
            <person name="da Silva R.H."/>
            <person name="de Melo A.L.T.M."/>
            <person name="Pandolfi V."/>
            <person name="Bustamante F.O."/>
            <person name="Brasileiro-Vidal A.C."/>
            <person name="Benko-Iseppon A.M."/>
        </authorList>
    </citation>
    <scope>NUCLEOTIDE SEQUENCE [LARGE SCALE GENOMIC DNA]</scope>
    <source>
        <tissue evidence="1">Leaves</tissue>
    </source>
</reference>
<gene>
    <name evidence="1" type="ORF">PIB30_088887</name>
</gene>
<dbReference type="Proteomes" id="UP001341840">
    <property type="component" value="Unassembled WGS sequence"/>
</dbReference>
<organism evidence="1 2">
    <name type="scientific">Stylosanthes scabra</name>
    <dbReference type="NCBI Taxonomy" id="79078"/>
    <lineage>
        <taxon>Eukaryota</taxon>
        <taxon>Viridiplantae</taxon>
        <taxon>Streptophyta</taxon>
        <taxon>Embryophyta</taxon>
        <taxon>Tracheophyta</taxon>
        <taxon>Spermatophyta</taxon>
        <taxon>Magnoliopsida</taxon>
        <taxon>eudicotyledons</taxon>
        <taxon>Gunneridae</taxon>
        <taxon>Pentapetalae</taxon>
        <taxon>rosids</taxon>
        <taxon>fabids</taxon>
        <taxon>Fabales</taxon>
        <taxon>Fabaceae</taxon>
        <taxon>Papilionoideae</taxon>
        <taxon>50 kb inversion clade</taxon>
        <taxon>dalbergioids sensu lato</taxon>
        <taxon>Dalbergieae</taxon>
        <taxon>Pterocarpus clade</taxon>
        <taxon>Stylosanthes</taxon>
    </lineage>
</organism>
<protein>
    <submittedName>
        <fullName evidence="1">Uncharacterized protein</fullName>
    </submittedName>
</protein>
<dbReference type="EMBL" id="JASCZI010273494">
    <property type="protein sequence ID" value="MED6224923.1"/>
    <property type="molecule type" value="Genomic_DNA"/>
</dbReference>
<sequence>MEIRNFADVVNKSQLAEDCTKKLAETRAPIQHQLPKKVDRNLAPEGQEFKRNEQFHRRFHQGEGQIQNGPECAKC</sequence>